<name>Q5ZR25_AERHY</name>
<protein>
    <submittedName>
        <fullName evidence="4">Regulator of SigmaD</fullName>
    </submittedName>
</protein>
<comment type="similarity">
    <text evidence="3">Belongs to the Rsd/AlgQ family.</text>
</comment>
<dbReference type="AlphaFoldDB" id="Q5ZR25"/>
<dbReference type="InterPro" id="IPR038309">
    <property type="entry name" value="Rsd/AlgQ_sf"/>
</dbReference>
<dbReference type="PIRSF" id="PIRSF016548">
    <property type="entry name" value="Rsd_AlgQ"/>
    <property type="match status" value="1"/>
</dbReference>
<evidence type="ECO:0000256" key="1">
    <source>
        <dbReference type="ARBA" id="ARBA00023015"/>
    </source>
</evidence>
<keyword evidence="2 3" id="KW-0804">Transcription</keyword>
<dbReference type="Pfam" id="PF04353">
    <property type="entry name" value="Rsd_AlgQ"/>
    <property type="match status" value="1"/>
</dbReference>
<dbReference type="Gene3D" id="1.20.120.1370">
    <property type="entry name" value="Regulator of RNA polymerase sigma(70) subunit, domain 4"/>
    <property type="match status" value="1"/>
</dbReference>
<evidence type="ECO:0000256" key="2">
    <source>
        <dbReference type="ARBA" id="ARBA00023163"/>
    </source>
</evidence>
<dbReference type="GO" id="GO:0006355">
    <property type="term" value="P:regulation of DNA-templated transcription"/>
    <property type="evidence" value="ECO:0007669"/>
    <property type="project" value="InterPro"/>
</dbReference>
<organism evidence="4">
    <name type="scientific">Aeromonas hydrophila</name>
    <dbReference type="NCBI Taxonomy" id="644"/>
    <lineage>
        <taxon>Bacteria</taxon>
        <taxon>Pseudomonadati</taxon>
        <taxon>Pseudomonadota</taxon>
        <taxon>Gammaproteobacteria</taxon>
        <taxon>Aeromonadales</taxon>
        <taxon>Aeromonadaceae</taxon>
        <taxon>Aeromonas</taxon>
    </lineage>
</organism>
<keyword evidence="1 3" id="KW-0805">Transcription regulation</keyword>
<dbReference type="EMBL" id="AF146598">
    <property type="protein sequence ID" value="AAU93335.1"/>
    <property type="molecule type" value="Genomic_DNA"/>
</dbReference>
<evidence type="ECO:0000256" key="3">
    <source>
        <dbReference type="RuleBase" id="RU004409"/>
    </source>
</evidence>
<proteinExistence type="inferred from homology"/>
<reference evidence="4" key="3">
    <citation type="submission" date="2003-09" db="EMBL/GenBank/DDBJ databases">
        <authorList>
            <person name="Lau Y.L."/>
            <person name="Leung K.Y."/>
        </authorList>
    </citation>
    <scope>NUCLEOTIDE SEQUENCE</scope>
    <source>
        <strain evidence="4">PPD134/91</strain>
    </source>
</reference>
<reference evidence="4" key="2">
    <citation type="journal article" date="2000" name="Microbiology">
        <title>Molecular analysis of genetic differences between virulent and avirulent strains of Aeromonas hydrophila isolated from diseased fish.</title>
        <authorList>
            <person name="Zhang Y.L."/>
            <person name="Ong C.T."/>
            <person name="Leung K.Y."/>
        </authorList>
    </citation>
    <scope>NUCLEOTIDE SEQUENCE</scope>
    <source>
        <strain evidence="4">PPD134/91</strain>
    </source>
</reference>
<evidence type="ECO:0000313" key="4">
    <source>
        <dbReference type="EMBL" id="AAU93335.1"/>
    </source>
</evidence>
<reference evidence="4" key="1">
    <citation type="submission" date="1999-04" db="EMBL/GenBank/DDBJ databases">
        <title>Identification and characterization of novel virulence genes and their locations on the physical map of Aeromonas hydrophila PPD134/91.</title>
        <authorList>
            <person name="Yu H.B."/>
            <person name="Lau Y.L."/>
            <person name="Zhang Y.L."/>
            <person name="Tomas J.M."/>
            <person name="Leung K.Y."/>
        </authorList>
    </citation>
    <scope>NUCLEOTIDE SEQUENCE</scope>
    <source>
        <strain evidence="4">PPD134/91</strain>
    </source>
</reference>
<dbReference type="InterPro" id="IPR007448">
    <property type="entry name" value="Sigma70_reg_Rsd_AlgQ"/>
</dbReference>
<dbReference type="NCBIfam" id="NF008723">
    <property type="entry name" value="PRK11718.1"/>
    <property type="match status" value="1"/>
</dbReference>
<sequence length="169" mass="19279">MPMLHGGSMLTELEQTKRALAGKHRAIDDWLDARQALLVEYMRLAGLKPTRNSKQRSLPGHVELQSFCEQLVDYVSAGHFEIYHHVVTAFEQASGDKLELAKRIYPHIRACTEFALEFNDKYSNADEAQMLLLDEDLNQLGPVLEDRFKQEDRLIKALQVVESLSAQQV</sequence>
<accession>Q5ZR25</accession>